<dbReference type="OrthoDB" id="10262287at2759"/>
<comment type="similarity">
    <text evidence="1">Belongs to the STXBP/unc-18/SEC1 family.</text>
</comment>
<name>A0A1V9Z9Q5_ACHHY</name>
<dbReference type="SUPFAM" id="SSF56815">
    <property type="entry name" value="Sec1/munc18-like (SM) proteins"/>
    <property type="match status" value="1"/>
</dbReference>
<dbReference type="InterPro" id="IPR036045">
    <property type="entry name" value="Sec1-like_sf"/>
</dbReference>
<dbReference type="InterPro" id="IPR043154">
    <property type="entry name" value="Sec-1-like_dom1"/>
</dbReference>
<keyword evidence="3" id="KW-1185">Reference proteome</keyword>
<dbReference type="Gene3D" id="3.40.50.2060">
    <property type="match status" value="1"/>
</dbReference>
<evidence type="ECO:0000313" key="2">
    <source>
        <dbReference type="EMBL" id="OQR94672.1"/>
    </source>
</evidence>
<accession>A0A1V9Z9Q5</accession>
<dbReference type="Pfam" id="PF00995">
    <property type="entry name" value="Sec1"/>
    <property type="match status" value="1"/>
</dbReference>
<dbReference type="Proteomes" id="UP000243579">
    <property type="component" value="Unassembled WGS sequence"/>
</dbReference>
<protein>
    <recommendedName>
        <fullName evidence="4">Vacuolar protein sorting-associated protein</fullName>
    </recommendedName>
</protein>
<dbReference type="EMBL" id="JNBR01000354">
    <property type="protein sequence ID" value="OQR94672.1"/>
    <property type="molecule type" value="Genomic_DNA"/>
</dbReference>
<evidence type="ECO:0000313" key="3">
    <source>
        <dbReference type="Proteomes" id="UP000243579"/>
    </source>
</evidence>
<reference evidence="2 3" key="1">
    <citation type="journal article" date="2014" name="Genome Biol. Evol.">
        <title>The secreted proteins of Achlya hypogyna and Thraustotheca clavata identify the ancestral oomycete secretome and reveal gene acquisitions by horizontal gene transfer.</title>
        <authorList>
            <person name="Misner I."/>
            <person name="Blouin N."/>
            <person name="Leonard G."/>
            <person name="Richards T.A."/>
            <person name="Lane C.E."/>
        </authorList>
    </citation>
    <scope>NUCLEOTIDE SEQUENCE [LARGE SCALE GENOMIC DNA]</scope>
    <source>
        <strain evidence="2 3">ATCC 48635</strain>
    </source>
</reference>
<dbReference type="InterPro" id="IPR001619">
    <property type="entry name" value="Sec1-like"/>
</dbReference>
<dbReference type="STRING" id="1202772.A0A1V9Z9Q5"/>
<sequence>MADKELKTRATSALQTALAAFPGKKTLVADASFRSLLDVIASGVGGKAYFEAQAVARVLLLEQPLPRASLLEATVFLLLRPRPTNVTLLRELVLGNQGSTFAVAWVPQCTSTCELEMERQGLKGLVKEMDLPLYLLPTEPTVWSLCRENDFQSLFVEKDLSLVTEVAKSLLELGMTRATNMVALGAVADSAKILFESVQSKAPAVPAPVTFDQCVLVDRTEDPITLLVTPLHYEGLLDAVLGMNHGVVATGGNKHMLAATDEFYAAVRDLDFDHLVTVRLPAVAASLRDDKASTPATELAKKLNELVQTKQAVALHLQLVEAMTTASNVDHKAIKRCVEIEQSIMGLGKPRDIDAMLEEALLRDPPLDVAKMLKLLCLHALVLGGPERKPFEARLQQLCHSYGYQLLPLLSSLTTSLRWLQPKGGNVDWKWSKLRKSLDLLKGAPIENVLDPQDIWGMFPTIGYAPLSVRRVQVSVGMRQPNSLPIPSSSATKPSAPPQTVLVYYLGGVTYAELAAYRYLNRSQSKYSFVVATTSICNTNRLLQGLMAAQ</sequence>
<dbReference type="InterPro" id="IPR043155">
    <property type="entry name" value="VPS33_dom3b"/>
</dbReference>
<organism evidence="2 3">
    <name type="scientific">Achlya hypogyna</name>
    <name type="common">Oomycete</name>
    <name type="synonym">Protoachlya hypogyna</name>
    <dbReference type="NCBI Taxonomy" id="1202772"/>
    <lineage>
        <taxon>Eukaryota</taxon>
        <taxon>Sar</taxon>
        <taxon>Stramenopiles</taxon>
        <taxon>Oomycota</taxon>
        <taxon>Saprolegniomycetes</taxon>
        <taxon>Saprolegniales</taxon>
        <taxon>Achlyaceae</taxon>
        <taxon>Achlya</taxon>
    </lineage>
</organism>
<dbReference type="Gene3D" id="3.40.50.1910">
    <property type="match status" value="2"/>
</dbReference>
<dbReference type="AlphaFoldDB" id="A0A1V9Z9Q5"/>
<comment type="caution">
    <text evidence="2">The sequence shown here is derived from an EMBL/GenBank/DDBJ whole genome shotgun (WGS) entry which is preliminary data.</text>
</comment>
<dbReference type="InterPro" id="IPR043127">
    <property type="entry name" value="Sec-1-like_dom3a"/>
</dbReference>
<dbReference type="GO" id="GO:0016192">
    <property type="term" value="P:vesicle-mediated transport"/>
    <property type="evidence" value="ECO:0007669"/>
    <property type="project" value="InterPro"/>
</dbReference>
<proteinExistence type="inferred from homology"/>
<dbReference type="InterPro" id="IPR027482">
    <property type="entry name" value="Sec1-like_dom2"/>
</dbReference>
<gene>
    <name evidence="2" type="ORF">ACHHYP_01002</name>
</gene>
<evidence type="ECO:0008006" key="4">
    <source>
        <dbReference type="Google" id="ProtNLM"/>
    </source>
</evidence>
<dbReference type="PANTHER" id="PTHR11679">
    <property type="entry name" value="VESICLE PROTEIN SORTING-ASSOCIATED"/>
    <property type="match status" value="1"/>
</dbReference>
<dbReference type="Gene3D" id="3.90.830.10">
    <property type="entry name" value="Syntaxin Binding Protein 1, Chain A, domain 2"/>
    <property type="match status" value="1"/>
</dbReference>
<evidence type="ECO:0000256" key="1">
    <source>
        <dbReference type="ARBA" id="ARBA00009884"/>
    </source>
</evidence>
<dbReference type="Gene3D" id="1.25.40.850">
    <property type="match status" value="1"/>
</dbReference>